<sequence length="67" mass="7657">MKLLIKIKESGKGGSGTYLAYYAKKLINTYKILEEEHHAFLSNLSKRISEKNGHIHFLKSDADNCFL</sequence>
<accession>A0AAJ4A2Z7</accession>
<dbReference type="AlphaFoldDB" id="A0AAJ4A2Z7"/>
<dbReference type="RefSeq" id="WP_152299037.1">
    <property type="nucleotide sequence ID" value="NZ_CP041166.1"/>
</dbReference>
<proteinExistence type="predicted"/>
<name>A0AAJ4A2Z7_9BACT</name>
<evidence type="ECO:0000313" key="1">
    <source>
        <dbReference type="EMBL" id="QFR42974.1"/>
    </source>
</evidence>
<evidence type="ECO:0000313" key="2">
    <source>
        <dbReference type="Proteomes" id="UP000326061"/>
    </source>
</evidence>
<dbReference type="EMBL" id="CP041166">
    <property type="protein sequence ID" value="QFR42974.1"/>
    <property type="molecule type" value="Genomic_DNA"/>
</dbReference>
<dbReference type="KEGG" id="suln:FJR47_03270"/>
<protein>
    <submittedName>
        <fullName evidence="1">Uncharacterized protein</fullName>
    </submittedName>
</protein>
<dbReference type="Proteomes" id="UP000326061">
    <property type="component" value="Chromosome"/>
</dbReference>
<organism evidence="1 2">
    <name type="scientific">Sulfurimonas xiamenensis</name>
    <dbReference type="NCBI Taxonomy" id="2590021"/>
    <lineage>
        <taxon>Bacteria</taxon>
        <taxon>Pseudomonadati</taxon>
        <taxon>Campylobacterota</taxon>
        <taxon>Epsilonproteobacteria</taxon>
        <taxon>Campylobacterales</taxon>
        <taxon>Sulfurimonadaceae</taxon>
        <taxon>Sulfurimonas</taxon>
    </lineage>
</organism>
<reference evidence="2" key="1">
    <citation type="submission" date="2019-06" db="EMBL/GenBank/DDBJ databases">
        <title>Sulfurimonas gotlandica sp. nov., a chemoautotrophic and psychrotolerant epsilonproteobacterium isolated from a pelagic redoxcline, and an emended description of the genus Sulfurimonas.</title>
        <authorList>
            <person name="Wang S."/>
            <person name="Jiang L."/>
            <person name="Shao Z."/>
        </authorList>
    </citation>
    <scope>NUCLEOTIDE SEQUENCE [LARGE SCALE GENOMIC DNA]</scope>
    <source>
        <strain evidence="2">1-1N</strain>
    </source>
</reference>
<gene>
    <name evidence="1" type="ORF">FJR47_03270</name>
</gene>
<keyword evidence="2" id="KW-1185">Reference proteome</keyword>